<sequence length="114" mass="13292">MCNSDPSLINFFIYWLKECFNAEIKDLSCYVAINQIHRERENLVKQHWSKVTGISLSQFTKTSFKAAKSKKIYENLNTHFGTLEVRLRKSTISYYKIMGLIGALKDFTFKANLL</sequence>
<dbReference type="AlphaFoldDB" id="A0A1G1V424"/>
<reference evidence="1 2" key="1">
    <citation type="journal article" date="2016" name="Nat. Commun.">
        <title>Thousands of microbial genomes shed light on interconnected biogeochemical processes in an aquifer system.</title>
        <authorList>
            <person name="Anantharaman K."/>
            <person name="Brown C.T."/>
            <person name="Hug L.A."/>
            <person name="Sharon I."/>
            <person name="Castelle C.J."/>
            <person name="Probst A.J."/>
            <person name="Thomas B.C."/>
            <person name="Singh A."/>
            <person name="Wilkins M.J."/>
            <person name="Karaoz U."/>
            <person name="Brodie E.L."/>
            <person name="Williams K.H."/>
            <person name="Hubbard S.S."/>
            <person name="Banfield J.F."/>
        </authorList>
    </citation>
    <scope>NUCLEOTIDE SEQUENCE [LARGE SCALE GENOMIC DNA]</scope>
</reference>
<gene>
    <name evidence="1" type="ORF">A3D26_00900</name>
</gene>
<accession>A0A1G1V424</accession>
<evidence type="ECO:0000313" key="1">
    <source>
        <dbReference type="EMBL" id="OGY10130.1"/>
    </source>
</evidence>
<proteinExistence type="predicted"/>
<evidence type="ECO:0000313" key="2">
    <source>
        <dbReference type="Proteomes" id="UP000178319"/>
    </source>
</evidence>
<protein>
    <submittedName>
        <fullName evidence="1">Uncharacterized protein</fullName>
    </submittedName>
</protein>
<comment type="caution">
    <text evidence="1">The sequence shown here is derived from an EMBL/GenBank/DDBJ whole genome shotgun (WGS) entry which is preliminary data.</text>
</comment>
<dbReference type="Proteomes" id="UP000178319">
    <property type="component" value="Unassembled WGS sequence"/>
</dbReference>
<organism evidence="1 2">
    <name type="scientific">Candidatus Blackburnbacteria bacterium RIFCSPHIGHO2_02_FULL_44_20</name>
    <dbReference type="NCBI Taxonomy" id="1797516"/>
    <lineage>
        <taxon>Bacteria</taxon>
        <taxon>Candidatus Blackburniibacteriota</taxon>
    </lineage>
</organism>
<dbReference type="EMBL" id="MHBZ01000040">
    <property type="protein sequence ID" value="OGY10130.1"/>
    <property type="molecule type" value="Genomic_DNA"/>
</dbReference>
<name>A0A1G1V424_9BACT</name>